<dbReference type="Pfam" id="PF14520">
    <property type="entry name" value="HHH_5"/>
    <property type="match status" value="1"/>
</dbReference>
<dbReference type="GO" id="GO:0016787">
    <property type="term" value="F:hydrolase activity"/>
    <property type="evidence" value="ECO:0007669"/>
    <property type="project" value="UniProtKB-KW"/>
</dbReference>
<protein>
    <recommendedName>
        <fullName evidence="6">Holliday junction branch migration complex subunit RuvA</fullName>
    </recommendedName>
</protein>
<comment type="domain">
    <text evidence="6">Has three domains with a flexible linker between the domains II and III and assumes an 'L' shape. Domain III is highly mobile and contacts RuvB.</text>
</comment>
<comment type="subunit">
    <text evidence="6">Homotetramer. Forms an RuvA(8)-RuvB(12)-Holliday junction (HJ) complex. HJ DNA is sandwiched between 2 RuvA tetramers; dsDNA enters through RuvA and exits via RuvB. An RuvB hexamer assembles on each DNA strand where it exits the tetramer. Each RuvB hexamer is contacted by two RuvA subunits (via domain III) on 2 adjacent RuvB subunits; this complex drives branch migration. In the full resolvosome a probable DNA-RuvA(4)-RuvB(12)-RuvC(2) complex forms which resolves the HJ.</text>
</comment>
<keyword evidence="8" id="KW-0347">Helicase</keyword>
<dbReference type="GO" id="GO:0006281">
    <property type="term" value="P:DNA repair"/>
    <property type="evidence" value="ECO:0007669"/>
    <property type="project" value="UniProtKB-UniRule"/>
</dbReference>
<gene>
    <name evidence="6 8" type="primary">ruvA</name>
    <name evidence="8" type="ORF">Pla163_23170</name>
</gene>
<feature type="domain" description="Helix-hairpin-helix DNA-binding motif class 1" evidence="7">
    <location>
        <begin position="70"/>
        <end position="89"/>
    </location>
</feature>
<comment type="caution">
    <text evidence="6">Lacks conserved residue(s) required for the propagation of feature annotation.</text>
</comment>
<dbReference type="SUPFAM" id="SSF46929">
    <property type="entry name" value="DNA helicase RuvA subunit, C-terminal domain"/>
    <property type="match status" value="1"/>
</dbReference>
<sequence length="189" mass="20199">MYEYLRGTIAESRPTTIVLEAAGVGYALIVPAGTRFTSGSEAIVHVHQVVREDSHSLYGFDTRAARDLFRQLLKVKGVGPAMAIAILSGMDREEFIACVRAKDAARLTRLKGVGKKTAEQILLDLSDRFGPQVEGDATGGGDLPPLDDAMTALISIGFTEKEAKKAAERAAKEVGTDDLDALLRAALRG</sequence>
<dbReference type="Gene3D" id="2.40.50.140">
    <property type="entry name" value="Nucleic acid-binding proteins"/>
    <property type="match status" value="1"/>
</dbReference>
<feature type="region of interest" description="Domain III" evidence="6">
    <location>
        <begin position="146"/>
        <end position="189"/>
    </location>
</feature>
<comment type="function">
    <text evidence="6">The RuvA-RuvB-RuvC complex processes Holliday junction (HJ) DNA during genetic recombination and DNA repair, while the RuvA-RuvB complex plays an important role in the rescue of blocked DNA replication forks via replication fork reversal (RFR). RuvA specifically binds to HJ cruciform DNA, conferring on it an open structure. The RuvB hexamer acts as an ATP-dependent pump, pulling dsDNA into and through the RuvAB complex. HJ branch migration allows RuvC to scan DNA until it finds its consensus sequence, where it cleaves and resolves the cruciform DNA.</text>
</comment>
<dbReference type="GO" id="GO:0006310">
    <property type="term" value="P:DNA recombination"/>
    <property type="evidence" value="ECO:0007669"/>
    <property type="project" value="UniProtKB-UniRule"/>
</dbReference>
<dbReference type="InterPro" id="IPR010994">
    <property type="entry name" value="RuvA_2-like"/>
</dbReference>
<keyword evidence="8" id="KW-0067">ATP-binding</keyword>
<dbReference type="AlphaFoldDB" id="A0A518D165"/>
<keyword evidence="5 6" id="KW-0234">DNA repair</keyword>
<dbReference type="SUPFAM" id="SSF50249">
    <property type="entry name" value="Nucleic acid-binding proteins"/>
    <property type="match status" value="1"/>
</dbReference>
<dbReference type="SUPFAM" id="SSF47781">
    <property type="entry name" value="RuvA domain 2-like"/>
    <property type="match status" value="1"/>
</dbReference>
<dbReference type="InterPro" id="IPR013849">
    <property type="entry name" value="DNA_helicase_Holl-junc_RuvA_I"/>
</dbReference>
<proteinExistence type="inferred from homology"/>
<comment type="subcellular location">
    <subcellularLocation>
        <location evidence="6">Cytoplasm</location>
    </subcellularLocation>
</comment>
<keyword evidence="8" id="KW-0378">Hydrolase</keyword>
<dbReference type="Gene3D" id="1.10.150.20">
    <property type="entry name" value="5' to 3' exonuclease, C-terminal subdomain"/>
    <property type="match status" value="1"/>
</dbReference>
<feature type="region of interest" description="Domain II" evidence="6">
    <location>
        <begin position="62"/>
        <end position="139"/>
    </location>
</feature>
<feature type="domain" description="Helix-hairpin-helix DNA-binding motif class 1" evidence="7">
    <location>
        <begin position="105"/>
        <end position="124"/>
    </location>
</feature>
<comment type="similarity">
    <text evidence="6">Belongs to the RuvA family.</text>
</comment>
<dbReference type="Proteomes" id="UP000319342">
    <property type="component" value="Chromosome"/>
</dbReference>
<evidence type="ECO:0000259" key="7">
    <source>
        <dbReference type="SMART" id="SM00278"/>
    </source>
</evidence>
<dbReference type="InterPro" id="IPR003583">
    <property type="entry name" value="Hlx-hairpin-Hlx_DNA-bd_motif"/>
</dbReference>
<keyword evidence="2 6" id="KW-0227">DNA damage</keyword>
<dbReference type="Pfam" id="PF01330">
    <property type="entry name" value="RuvA_N"/>
    <property type="match status" value="1"/>
</dbReference>
<dbReference type="OrthoDB" id="5293449at2"/>
<dbReference type="EMBL" id="CP036290">
    <property type="protein sequence ID" value="QDU85189.1"/>
    <property type="molecule type" value="Genomic_DNA"/>
</dbReference>
<name>A0A518D165_9BACT</name>
<dbReference type="GO" id="GO:0009378">
    <property type="term" value="F:four-way junction helicase activity"/>
    <property type="evidence" value="ECO:0007669"/>
    <property type="project" value="InterPro"/>
</dbReference>
<evidence type="ECO:0000313" key="9">
    <source>
        <dbReference type="Proteomes" id="UP000319342"/>
    </source>
</evidence>
<evidence type="ECO:0000256" key="4">
    <source>
        <dbReference type="ARBA" id="ARBA00023172"/>
    </source>
</evidence>
<evidence type="ECO:0000256" key="2">
    <source>
        <dbReference type="ARBA" id="ARBA00022763"/>
    </source>
</evidence>
<dbReference type="SMART" id="SM00278">
    <property type="entry name" value="HhH1"/>
    <property type="match status" value="2"/>
</dbReference>
<dbReference type="RefSeq" id="WP_145188090.1">
    <property type="nucleotide sequence ID" value="NZ_CP036290.1"/>
</dbReference>
<organism evidence="8 9">
    <name type="scientific">Rohdeia mirabilis</name>
    <dbReference type="NCBI Taxonomy" id="2528008"/>
    <lineage>
        <taxon>Bacteria</taxon>
        <taxon>Pseudomonadati</taxon>
        <taxon>Planctomycetota</taxon>
        <taxon>Planctomycetia</taxon>
        <taxon>Planctomycetia incertae sedis</taxon>
        <taxon>Rohdeia</taxon>
    </lineage>
</organism>
<dbReference type="Gene3D" id="1.10.8.10">
    <property type="entry name" value="DNA helicase RuvA subunit, C-terminal domain"/>
    <property type="match status" value="1"/>
</dbReference>
<dbReference type="GO" id="GO:0009379">
    <property type="term" value="C:Holliday junction helicase complex"/>
    <property type="evidence" value="ECO:0007669"/>
    <property type="project" value="InterPro"/>
</dbReference>
<dbReference type="GO" id="GO:0048476">
    <property type="term" value="C:Holliday junction resolvase complex"/>
    <property type="evidence" value="ECO:0007669"/>
    <property type="project" value="UniProtKB-UniRule"/>
</dbReference>
<dbReference type="GO" id="GO:0000400">
    <property type="term" value="F:four-way junction DNA binding"/>
    <property type="evidence" value="ECO:0007669"/>
    <property type="project" value="UniProtKB-UniRule"/>
</dbReference>
<reference evidence="8 9" key="1">
    <citation type="submission" date="2019-02" db="EMBL/GenBank/DDBJ databases">
        <title>Deep-cultivation of Planctomycetes and their phenomic and genomic characterization uncovers novel biology.</title>
        <authorList>
            <person name="Wiegand S."/>
            <person name="Jogler M."/>
            <person name="Boedeker C."/>
            <person name="Pinto D."/>
            <person name="Vollmers J."/>
            <person name="Rivas-Marin E."/>
            <person name="Kohn T."/>
            <person name="Peeters S.H."/>
            <person name="Heuer A."/>
            <person name="Rast P."/>
            <person name="Oberbeckmann S."/>
            <person name="Bunk B."/>
            <person name="Jeske O."/>
            <person name="Meyerdierks A."/>
            <person name="Storesund J.E."/>
            <person name="Kallscheuer N."/>
            <person name="Luecker S."/>
            <person name="Lage O.M."/>
            <person name="Pohl T."/>
            <person name="Merkel B.J."/>
            <person name="Hornburger P."/>
            <person name="Mueller R.-W."/>
            <person name="Bruemmer F."/>
            <person name="Labrenz M."/>
            <person name="Spormann A.M."/>
            <person name="Op den Camp H."/>
            <person name="Overmann J."/>
            <person name="Amann R."/>
            <person name="Jetten M.S.M."/>
            <person name="Mascher T."/>
            <person name="Medema M.H."/>
            <person name="Devos D.P."/>
            <person name="Kaster A.-K."/>
            <person name="Ovreas L."/>
            <person name="Rohde M."/>
            <person name="Galperin M.Y."/>
            <person name="Jogler C."/>
        </authorList>
    </citation>
    <scope>NUCLEOTIDE SEQUENCE [LARGE SCALE GENOMIC DNA]</scope>
    <source>
        <strain evidence="8 9">Pla163</strain>
    </source>
</reference>
<evidence type="ECO:0000256" key="6">
    <source>
        <dbReference type="HAMAP-Rule" id="MF_00031"/>
    </source>
</evidence>
<dbReference type="GO" id="GO:0005737">
    <property type="term" value="C:cytoplasm"/>
    <property type="evidence" value="ECO:0007669"/>
    <property type="project" value="UniProtKB-SubCell"/>
</dbReference>
<dbReference type="Pfam" id="PF07499">
    <property type="entry name" value="RuvA_C"/>
    <property type="match status" value="1"/>
</dbReference>
<evidence type="ECO:0000256" key="3">
    <source>
        <dbReference type="ARBA" id="ARBA00023125"/>
    </source>
</evidence>
<dbReference type="HAMAP" id="MF_00031">
    <property type="entry name" value="DNA_HJ_migration_RuvA"/>
    <property type="match status" value="1"/>
</dbReference>
<keyword evidence="1 6" id="KW-0963">Cytoplasm</keyword>
<dbReference type="InterPro" id="IPR036267">
    <property type="entry name" value="RuvA_C_sf"/>
</dbReference>
<dbReference type="GO" id="GO:0005524">
    <property type="term" value="F:ATP binding"/>
    <property type="evidence" value="ECO:0007669"/>
    <property type="project" value="InterPro"/>
</dbReference>
<dbReference type="InterPro" id="IPR011114">
    <property type="entry name" value="RuvA_C"/>
</dbReference>
<keyword evidence="8" id="KW-0547">Nucleotide-binding</keyword>
<evidence type="ECO:0000313" key="8">
    <source>
        <dbReference type="EMBL" id="QDU85189.1"/>
    </source>
</evidence>
<evidence type="ECO:0000256" key="5">
    <source>
        <dbReference type="ARBA" id="ARBA00023204"/>
    </source>
</evidence>
<evidence type="ECO:0000256" key="1">
    <source>
        <dbReference type="ARBA" id="ARBA00022490"/>
    </source>
</evidence>
<keyword evidence="9" id="KW-1185">Reference proteome</keyword>
<dbReference type="InterPro" id="IPR000085">
    <property type="entry name" value="RuvA"/>
</dbReference>
<accession>A0A518D165</accession>
<dbReference type="NCBIfam" id="TIGR00084">
    <property type="entry name" value="ruvA"/>
    <property type="match status" value="1"/>
</dbReference>
<keyword evidence="4 6" id="KW-0233">DNA recombination</keyword>
<dbReference type="InterPro" id="IPR012340">
    <property type="entry name" value="NA-bd_OB-fold"/>
</dbReference>
<keyword evidence="3 6" id="KW-0238">DNA-binding</keyword>